<dbReference type="EMBL" id="CP003614">
    <property type="protein sequence ID" value="AFZ05160.1"/>
    <property type="molecule type" value="Genomic_DNA"/>
</dbReference>
<feature type="domain" description="GUN4-like" evidence="1">
    <location>
        <begin position="95"/>
        <end position="234"/>
    </location>
</feature>
<evidence type="ECO:0000259" key="2">
    <source>
        <dbReference type="Pfam" id="PF16416"/>
    </source>
</evidence>
<keyword evidence="4" id="KW-1185">Reference proteome</keyword>
<dbReference type="AlphaFoldDB" id="K9VD44"/>
<dbReference type="STRING" id="179408.Osc7112_0565"/>
<feature type="domain" description="GUN4 N-terminal ARM-like repeat" evidence="2">
    <location>
        <begin position="11"/>
        <end position="87"/>
    </location>
</feature>
<accession>K9VD44</accession>
<dbReference type="RefSeq" id="WP_015174492.1">
    <property type="nucleotide sequence ID" value="NC_019729.1"/>
</dbReference>
<dbReference type="PANTHER" id="PTHR34800:SF1">
    <property type="entry name" value="TETRAPYRROLE-BINDING PROTEIN, CHLOROPLASTIC"/>
    <property type="match status" value="1"/>
</dbReference>
<dbReference type="InterPro" id="IPR016024">
    <property type="entry name" value="ARM-type_fold"/>
</dbReference>
<dbReference type="Pfam" id="PF16416">
    <property type="entry name" value="GUN4_N"/>
    <property type="match status" value="1"/>
</dbReference>
<evidence type="ECO:0000313" key="3">
    <source>
        <dbReference type="EMBL" id="AFZ05160.1"/>
    </source>
</evidence>
<dbReference type="CDD" id="cd16383">
    <property type="entry name" value="GUN4"/>
    <property type="match status" value="1"/>
</dbReference>
<dbReference type="Gene3D" id="1.25.40.620">
    <property type="match status" value="1"/>
</dbReference>
<evidence type="ECO:0000313" key="4">
    <source>
        <dbReference type="Proteomes" id="UP000010478"/>
    </source>
</evidence>
<dbReference type="Pfam" id="PF05419">
    <property type="entry name" value="GUN4"/>
    <property type="match status" value="1"/>
</dbReference>
<sequence>MTDSISTSPLDSAADTAELRSQLRSGSEKTQLQLLQQQIADSGWDVLMEFLLERKSEAPTAVMGKAYQILYSANSPRAAEFLQANFPTGVVPLRSDSSIDYTPLQQLLALQEFQEADRLTLDKLCELAGDTASVRKWLYFTQVESLPVADLQTINTLWKVHSEGKFGFSVQREIWLSSGKNWDKLWPLIGWKKGNNWTRYPQEFIWDLSAPRGHLPLSNQLRGVQPFAALMAHPAWLK</sequence>
<dbReference type="InterPro" id="IPR032192">
    <property type="entry name" value="GUN4_N"/>
</dbReference>
<proteinExistence type="predicted"/>
<gene>
    <name evidence="3" type="ORF">Osc7112_0565</name>
</gene>
<dbReference type="Gene3D" id="1.10.10.1770">
    <property type="entry name" value="Gun4-like"/>
    <property type="match status" value="1"/>
</dbReference>
<dbReference type="HOGENOM" id="CLU_097086_0_0_3"/>
<dbReference type="PANTHER" id="PTHR34800">
    <property type="entry name" value="TETRAPYRROLE-BINDING PROTEIN, CHLOROPLASTIC"/>
    <property type="match status" value="1"/>
</dbReference>
<organism evidence="3 4">
    <name type="scientific">Phormidium nigroviride PCC 7112</name>
    <dbReference type="NCBI Taxonomy" id="179408"/>
    <lineage>
        <taxon>Bacteria</taxon>
        <taxon>Bacillati</taxon>
        <taxon>Cyanobacteriota</taxon>
        <taxon>Cyanophyceae</taxon>
        <taxon>Oscillatoriophycideae</taxon>
        <taxon>Oscillatoriales</taxon>
        <taxon>Oscillatoriaceae</taxon>
        <taxon>Phormidium</taxon>
    </lineage>
</organism>
<dbReference type="eggNOG" id="COG0515">
    <property type="taxonomic scope" value="Bacteria"/>
</dbReference>
<dbReference type="OrthoDB" id="7915178at2"/>
<dbReference type="InterPro" id="IPR008629">
    <property type="entry name" value="GUN4-like"/>
</dbReference>
<dbReference type="SUPFAM" id="SSF140869">
    <property type="entry name" value="GUN4-like"/>
    <property type="match status" value="1"/>
</dbReference>
<dbReference type="KEGG" id="oni:Osc7112_0565"/>
<dbReference type="PATRIC" id="fig|179408.3.peg.708"/>
<dbReference type="SUPFAM" id="SSF48371">
    <property type="entry name" value="ARM repeat"/>
    <property type="match status" value="1"/>
</dbReference>
<reference evidence="3 4" key="1">
    <citation type="submission" date="2012-05" db="EMBL/GenBank/DDBJ databases">
        <title>Finished chromosome of genome of Oscillatoria sp. PCC 7112.</title>
        <authorList>
            <consortium name="US DOE Joint Genome Institute"/>
            <person name="Gugger M."/>
            <person name="Coursin T."/>
            <person name="Rippka R."/>
            <person name="Tandeau De Marsac N."/>
            <person name="Huntemann M."/>
            <person name="Wei C.-L."/>
            <person name="Han J."/>
            <person name="Detter J.C."/>
            <person name="Han C."/>
            <person name="Tapia R."/>
            <person name="Davenport K."/>
            <person name="Daligault H."/>
            <person name="Erkkila T."/>
            <person name="Gu W."/>
            <person name="Munk A.C.C."/>
            <person name="Teshima H."/>
            <person name="Xu Y."/>
            <person name="Chain P."/>
            <person name="Chen A."/>
            <person name="Krypides N."/>
            <person name="Mavromatis K."/>
            <person name="Markowitz V."/>
            <person name="Szeto E."/>
            <person name="Ivanova N."/>
            <person name="Mikhailova N."/>
            <person name="Ovchinnikova G."/>
            <person name="Pagani I."/>
            <person name="Pati A."/>
            <person name="Goodwin L."/>
            <person name="Peters L."/>
            <person name="Pitluck S."/>
            <person name="Woyke T."/>
            <person name="Kerfeld C."/>
        </authorList>
    </citation>
    <scope>NUCLEOTIDE SEQUENCE [LARGE SCALE GENOMIC DNA]</scope>
    <source>
        <strain evidence="3 4">PCC 7112</strain>
    </source>
</reference>
<dbReference type="GO" id="GO:0030288">
    <property type="term" value="C:outer membrane-bounded periplasmic space"/>
    <property type="evidence" value="ECO:0007669"/>
    <property type="project" value="TreeGrafter"/>
</dbReference>
<protein>
    <submittedName>
        <fullName evidence="3">GUN4 domain protein</fullName>
    </submittedName>
</protein>
<dbReference type="InterPro" id="IPR037215">
    <property type="entry name" value="GUN4-like_sf"/>
</dbReference>
<evidence type="ECO:0000259" key="1">
    <source>
        <dbReference type="Pfam" id="PF05419"/>
    </source>
</evidence>
<dbReference type="GO" id="GO:0046906">
    <property type="term" value="F:tetrapyrrole binding"/>
    <property type="evidence" value="ECO:0007669"/>
    <property type="project" value="TreeGrafter"/>
</dbReference>
<dbReference type="Proteomes" id="UP000010478">
    <property type="component" value="Chromosome"/>
</dbReference>
<name>K9VD44_9CYAN</name>